<dbReference type="AlphaFoldDB" id="A0A8X8W5V0"/>
<dbReference type="EMBL" id="PNBA02000020">
    <property type="protein sequence ID" value="KAG6388905.1"/>
    <property type="molecule type" value="Genomic_DNA"/>
</dbReference>
<sequence length="365" mass="41584">MPNNLESLLALILIAALALLSRRLPKRPSQRKLPPGPRPWPIIGNMNLLGSSPHRSLHSLSQKYGDLMLIKLGTSIVLVASSAEMAEQFLKVHDANFATRPALAAGKYTAYNYSDMTWAPYGPYWRQARKIFSEVLNTKSLEFFKPIRVEEGRSFLSRLHALSGKPVVLREHLSHYTLSNISRMVLSNKCFSEEEEEDGRHNSIFKLGELQAMLDEGFLLNGVINIGDWIPWLSFLDLQGYVKRMKELYKKLDMFNEFVINDHEARRAAENDFFTFKDAVDMLLEMAKNPNLEVKMTRDCIKGLLQLGLKLVQTTLANLLHGFDMRLVEGMGPQDICLEELYGLTVHPKESLEIIMEPKLAPHLY</sequence>
<keyword evidence="5" id="KW-0560">Oxidoreductase</keyword>
<evidence type="ECO:0008006" key="11">
    <source>
        <dbReference type="Google" id="ProtNLM"/>
    </source>
</evidence>
<protein>
    <recommendedName>
        <fullName evidence="11">Flavonoid 3'-monooxygenase</fullName>
    </recommendedName>
</protein>
<proteinExistence type="inferred from homology"/>
<gene>
    <name evidence="9" type="ORF">SASPL_150341</name>
</gene>
<evidence type="ECO:0000256" key="2">
    <source>
        <dbReference type="ARBA" id="ARBA00010617"/>
    </source>
</evidence>
<evidence type="ECO:0000256" key="5">
    <source>
        <dbReference type="ARBA" id="ARBA00023002"/>
    </source>
</evidence>
<comment type="similarity">
    <text evidence="2">Belongs to the cytochrome P450 family.</text>
</comment>
<dbReference type="Pfam" id="PF00067">
    <property type="entry name" value="p450"/>
    <property type="match status" value="1"/>
</dbReference>
<keyword evidence="4" id="KW-0479">Metal-binding</keyword>
<comment type="cofactor">
    <cofactor evidence="1">
        <name>heme</name>
        <dbReference type="ChEBI" id="CHEBI:30413"/>
    </cofactor>
</comment>
<keyword evidence="6" id="KW-0408">Iron</keyword>
<dbReference type="PANTHER" id="PTHR47944:SF5">
    <property type="entry name" value="CYTOCHROME P450 71A1-LIKE"/>
    <property type="match status" value="1"/>
</dbReference>
<dbReference type="SUPFAM" id="SSF48264">
    <property type="entry name" value="Cytochrome P450"/>
    <property type="match status" value="1"/>
</dbReference>
<evidence type="ECO:0000313" key="10">
    <source>
        <dbReference type="Proteomes" id="UP000298416"/>
    </source>
</evidence>
<accession>A0A8X8W5V0</accession>
<dbReference type="GO" id="GO:0004497">
    <property type="term" value="F:monooxygenase activity"/>
    <property type="evidence" value="ECO:0007669"/>
    <property type="project" value="UniProtKB-KW"/>
</dbReference>
<dbReference type="GO" id="GO:0016705">
    <property type="term" value="F:oxidoreductase activity, acting on paired donors, with incorporation or reduction of molecular oxygen"/>
    <property type="evidence" value="ECO:0007669"/>
    <property type="project" value="InterPro"/>
</dbReference>
<dbReference type="PANTHER" id="PTHR47944">
    <property type="entry name" value="CYTOCHROME P450 98A9"/>
    <property type="match status" value="1"/>
</dbReference>
<dbReference type="InterPro" id="IPR036396">
    <property type="entry name" value="Cyt_P450_sf"/>
</dbReference>
<evidence type="ECO:0000256" key="6">
    <source>
        <dbReference type="ARBA" id="ARBA00023004"/>
    </source>
</evidence>
<reference evidence="9" key="1">
    <citation type="submission" date="2018-01" db="EMBL/GenBank/DDBJ databases">
        <authorList>
            <person name="Mao J.F."/>
        </authorList>
    </citation>
    <scope>NUCLEOTIDE SEQUENCE</scope>
    <source>
        <strain evidence="9">Huo1</strain>
        <tissue evidence="9">Leaf</tissue>
    </source>
</reference>
<evidence type="ECO:0000256" key="3">
    <source>
        <dbReference type="ARBA" id="ARBA00022617"/>
    </source>
</evidence>
<feature type="chain" id="PRO_5036484943" description="Flavonoid 3'-monooxygenase" evidence="8">
    <location>
        <begin position="24"/>
        <end position="365"/>
    </location>
</feature>
<keyword evidence="3" id="KW-0349">Heme</keyword>
<dbReference type="GO" id="GO:0020037">
    <property type="term" value="F:heme binding"/>
    <property type="evidence" value="ECO:0007669"/>
    <property type="project" value="InterPro"/>
</dbReference>
<organism evidence="9">
    <name type="scientific">Salvia splendens</name>
    <name type="common">Scarlet sage</name>
    <dbReference type="NCBI Taxonomy" id="180675"/>
    <lineage>
        <taxon>Eukaryota</taxon>
        <taxon>Viridiplantae</taxon>
        <taxon>Streptophyta</taxon>
        <taxon>Embryophyta</taxon>
        <taxon>Tracheophyta</taxon>
        <taxon>Spermatophyta</taxon>
        <taxon>Magnoliopsida</taxon>
        <taxon>eudicotyledons</taxon>
        <taxon>Gunneridae</taxon>
        <taxon>Pentapetalae</taxon>
        <taxon>asterids</taxon>
        <taxon>lamiids</taxon>
        <taxon>Lamiales</taxon>
        <taxon>Lamiaceae</taxon>
        <taxon>Nepetoideae</taxon>
        <taxon>Mentheae</taxon>
        <taxon>Salviinae</taxon>
        <taxon>Salvia</taxon>
        <taxon>Salvia subgen. Calosphace</taxon>
        <taxon>core Calosphace</taxon>
    </lineage>
</organism>
<dbReference type="Proteomes" id="UP000298416">
    <property type="component" value="Unassembled WGS sequence"/>
</dbReference>
<evidence type="ECO:0000256" key="8">
    <source>
        <dbReference type="SAM" id="SignalP"/>
    </source>
</evidence>
<evidence type="ECO:0000256" key="4">
    <source>
        <dbReference type="ARBA" id="ARBA00022723"/>
    </source>
</evidence>
<evidence type="ECO:0000256" key="1">
    <source>
        <dbReference type="ARBA" id="ARBA00001971"/>
    </source>
</evidence>
<keyword evidence="8" id="KW-0732">Signal</keyword>
<name>A0A8X8W5V0_SALSN</name>
<comment type="caution">
    <text evidence="9">The sequence shown here is derived from an EMBL/GenBank/DDBJ whole genome shotgun (WGS) entry which is preliminary data.</text>
</comment>
<keyword evidence="7" id="KW-0503">Monooxygenase</keyword>
<evidence type="ECO:0000256" key="7">
    <source>
        <dbReference type="ARBA" id="ARBA00023033"/>
    </source>
</evidence>
<reference evidence="9" key="2">
    <citation type="submission" date="2020-08" db="EMBL/GenBank/DDBJ databases">
        <title>Plant Genome Project.</title>
        <authorList>
            <person name="Zhang R.-G."/>
        </authorList>
    </citation>
    <scope>NUCLEOTIDE SEQUENCE</scope>
    <source>
        <strain evidence="9">Huo1</strain>
        <tissue evidence="9">Leaf</tissue>
    </source>
</reference>
<feature type="signal peptide" evidence="8">
    <location>
        <begin position="1"/>
        <end position="23"/>
    </location>
</feature>
<evidence type="ECO:0000313" key="9">
    <source>
        <dbReference type="EMBL" id="KAG6388905.1"/>
    </source>
</evidence>
<keyword evidence="10" id="KW-1185">Reference proteome</keyword>
<dbReference type="Gene3D" id="1.10.630.10">
    <property type="entry name" value="Cytochrome P450"/>
    <property type="match status" value="1"/>
</dbReference>
<dbReference type="GO" id="GO:0005506">
    <property type="term" value="F:iron ion binding"/>
    <property type="evidence" value="ECO:0007669"/>
    <property type="project" value="InterPro"/>
</dbReference>
<dbReference type="InterPro" id="IPR001128">
    <property type="entry name" value="Cyt_P450"/>
</dbReference>